<keyword evidence="3" id="KW-1185">Reference proteome</keyword>
<reference evidence="2 3" key="1">
    <citation type="journal article" date="2003" name="PLoS Biol.">
        <title>The genome sequence of Caenorhabditis briggsae: a platform for comparative genomics.</title>
        <authorList>
            <person name="Stein L.D."/>
            <person name="Bao Z."/>
            <person name="Blasiar D."/>
            <person name="Blumenthal T."/>
            <person name="Brent M.R."/>
            <person name="Chen N."/>
            <person name="Chinwalla A."/>
            <person name="Clarke L."/>
            <person name="Clee C."/>
            <person name="Coghlan A."/>
            <person name="Coulson A."/>
            <person name="D'Eustachio P."/>
            <person name="Fitch D.H."/>
            <person name="Fulton L.A."/>
            <person name="Fulton R.E."/>
            <person name="Griffiths-Jones S."/>
            <person name="Harris T.W."/>
            <person name="Hillier L.W."/>
            <person name="Kamath R."/>
            <person name="Kuwabara P.E."/>
            <person name="Mardis E.R."/>
            <person name="Marra M.A."/>
            <person name="Miner T.L."/>
            <person name="Minx P."/>
            <person name="Mullikin J.C."/>
            <person name="Plumb R.W."/>
            <person name="Rogers J."/>
            <person name="Schein J.E."/>
            <person name="Sohrmann M."/>
            <person name="Spieth J."/>
            <person name="Stajich J.E."/>
            <person name="Wei C."/>
            <person name="Willey D."/>
            <person name="Wilson R.K."/>
            <person name="Durbin R."/>
            <person name="Waterston R.H."/>
        </authorList>
    </citation>
    <scope>NUCLEOTIDE SEQUENCE [LARGE SCALE GENOMIC DNA]</scope>
    <source>
        <strain evidence="2 3">AF16</strain>
    </source>
</reference>
<dbReference type="Proteomes" id="UP000008549">
    <property type="component" value="Unassembled WGS sequence"/>
</dbReference>
<organism evidence="2 3">
    <name type="scientific">Caenorhabditis briggsae</name>
    <dbReference type="NCBI Taxonomy" id="6238"/>
    <lineage>
        <taxon>Eukaryota</taxon>
        <taxon>Metazoa</taxon>
        <taxon>Ecdysozoa</taxon>
        <taxon>Nematoda</taxon>
        <taxon>Chromadorea</taxon>
        <taxon>Rhabditida</taxon>
        <taxon>Rhabditina</taxon>
        <taxon>Rhabditomorpha</taxon>
        <taxon>Rhabditoidea</taxon>
        <taxon>Rhabditidae</taxon>
        <taxon>Peloderinae</taxon>
        <taxon>Caenorhabditis</taxon>
    </lineage>
</organism>
<proteinExistence type="predicted"/>
<dbReference type="EMBL" id="HE600949">
    <property type="protein sequence ID" value="CAS00287.1"/>
    <property type="molecule type" value="Genomic_DNA"/>
</dbReference>
<accession>B6IK57</accession>
<feature type="compositionally biased region" description="Basic and acidic residues" evidence="1">
    <location>
        <begin position="21"/>
        <end position="57"/>
    </location>
</feature>
<dbReference type="KEGG" id="cbr:CBG_25925"/>
<evidence type="ECO:0000313" key="3">
    <source>
        <dbReference type="Proteomes" id="UP000008549"/>
    </source>
</evidence>
<evidence type="ECO:0000313" key="2">
    <source>
        <dbReference type="EMBL" id="CAS00287.1"/>
    </source>
</evidence>
<dbReference type="AlphaFoldDB" id="B6IK57"/>
<protein>
    <submittedName>
        <fullName evidence="2">Protein CBG25925</fullName>
    </submittedName>
</protein>
<dbReference type="GeneID" id="68917407"/>
<dbReference type="CTD" id="68917407"/>
<name>B6IK57_CAEBR</name>
<dbReference type="InParanoid" id="B6IK57"/>
<feature type="compositionally biased region" description="Basic residues" evidence="1">
    <location>
        <begin position="1"/>
        <end position="17"/>
    </location>
</feature>
<dbReference type="HOGENOM" id="CLU_2998411_0_0_1"/>
<gene>
    <name evidence="2" type="ORF">CBG25925</name>
    <name evidence="2" type="ORF">CBG_25925</name>
</gene>
<sequence>MKRLKSNRHLHKVKKPILKQITEREKRSSRFTENRFKGERGQVQKQFGKEKRKENSE</sequence>
<feature type="region of interest" description="Disordered" evidence="1">
    <location>
        <begin position="1"/>
        <end position="57"/>
    </location>
</feature>
<evidence type="ECO:0000256" key="1">
    <source>
        <dbReference type="SAM" id="MobiDB-lite"/>
    </source>
</evidence>
<dbReference type="RefSeq" id="XP_045099846.1">
    <property type="nucleotide sequence ID" value="XM_045244008.1"/>
</dbReference>
<reference evidence="2 3" key="2">
    <citation type="journal article" date="2011" name="PLoS Genet.">
        <title>Caenorhabditis briggsae recombinant inbred line genotypes reveal inter-strain incompatibility and the evolution of recombination.</title>
        <authorList>
            <person name="Ross J.A."/>
            <person name="Koboldt D.C."/>
            <person name="Staisch J.E."/>
            <person name="Chamberlin H.M."/>
            <person name="Gupta B.P."/>
            <person name="Miller R.D."/>
            <person name="Baird S.E."/>
            <person name="Haag E.S."/>
        </authorList>
    </citation>
    <scope>NUCLEOTIDE SEQUENCE [LARGE SCALE GENOMIC DNA]</scope>
    <source>
        <strain evidence="2 3">AF16</strain>
    </source>
</reference>